<gene>
    <name evidence="1" type="ORF">SAMN04488047_13913</name>
</gene>
<dbReference type="EMBL" id="FOXA01000039">
    <property type="protein sequence ID" value="SFQ13941.1"/>
    <property type="molecule type" value="Genomic_DNA"/>
</dbReference>
<keyword evidence="2" id="KW-1185">Reference proteome</keyword>
<evidence type="ECO:0000313" key="1">
    <source>
        <dbReference type="EMBL" id="SFQ13941.1"/>
    </source>
</evidence>
<protein>
    <submittedName>
        <fullName evidence="1">Uncharacterized protein</fullName>
    </submittedName>
</protein>
<accession>A0A1I5W2M0</accession>
<organism evidence="1 2">
    <name type="scientific">Tranquillimonas alkanivorans</name>
    <dbReference type="NCBI Taxonomy" id="441119"/>
    <lineage>
        <taxon>Bacteria</taxon>
        <taxon>Pseudomonadati</taxon>
        <taxon>Pseudomonadota</taxon>
        <taxon>Alphaproteobacteria</taxon>
        <taxon>Rhodobacterales</taxon>
        <taxon>Roseobacteraceae</taxon>
        <taxon>Tranquillimonas</taxon>
    </lineage>
</organism>
<dbReference type="Proteomes" id="UP000199356">
    <property type="component" value="Unassembled WGS sequence"/>
</dbReference>
<name>A0A1I5W2M0_9RHOB</name>
<sequence length="184" mass="20979">MDDLFQRLDAEDGRFLFTADELTELALDPHDALLLDDMIDDVRIIEAVEGIFLWTGTTVEQLEWPFRIAQKLRPGETLYESFESAASGHGFISQIPMIYTLGTTGESGYLKTRYGHVELTHVERSPEEIERMTRPAYGPVRIARPELALDDLRRKDRNLHLVNMEDYEEVVNELVHDQSGGSGN</sequence>
<reference evidence="1 2" key="1">
    <citation type="submission" date="2016-10" db="EMBL/GenBank/DDBJ databases">
        <authorList>
            <person name="de Groot N.N."/>
        </authorList>
    </citation>
    <scope>NUCLEOTIDE SEQUENCE [LARGE SCALE GENOMIC DNA]</scope>
    <source>
        <strain evidence="1 2">DSM 19547</strain>
    </source>
</reference>
<dbReference type="AlphaFoldDB" id="A0A1I5W2M0"/>
<evidence type="ECO:0000313" key="2">
    <source>
        <dbReference type="Proteomes" id="UP000199356"/>
    </source>
</evidence>
<proteinExistence type="predicted"/>